<dbReference type="InterPro" id="IPR049203">
    <property type="entry name" value="DUF6818"/>
</dbReference>
<feature type="region of interest" description="Disordered" evidence="1">
    <location>
        <begin position="26"/>
        <end position="47"/>
    </location>
</feature>
<proteinExistence type="predicted"/>
<evidence type="ECO:0000259" key="3">
    <source>
        <dbReference type="Pfam" id="PF20681"/>
    </source>
</evidence>
<dbReference type="Pfam" id="PF20681">
    <property type="entry name" value="DUF6818"/>
    <property type="match status" value="1"/>
</dbReference>
<dbReference type="AlphaFoldDB" id="A0A4Q2DIW3"/>
<keyword evidence="2" id="KW-0732">Signal</keyword>
<evidence type="ECO:0000313" key="5">
    <source>
        <dbReference type="Proteomes" id="UP000290288"/>
    </source>
</evidence>
<dbReference type="Proteomes" id="UP000290288">
    <property type="component" value="Unassembled WGS sequence"/>
</dbReference>
<evidence type="ECO:0000313" key="4">
    <source>
        <dbReference type="EMBL" id="RXW19011.1"/>
    </source>
</evidence>
<gene>
    <name evidence="4" type="ORF">EST38_g6850</name>
</gene>
<feature type="chain" id="PRO_5020180809" description="DUF6818 domain-containing protein" evidence="2">
    <location>
        <begin position="17"/>
        <end position="529"/>
    </location>
</feature>
<name>A0A4Q2DIW3_9AGAR</name>
<feature type="region of interest" description="Disordered" evidence="1">
    <location>
        <begin position="81"/>
        <end position="119"/>
    </location>
</feature>
<dbReference type="STRING" id="2316362.A0A4Q2DIW3"/>
<comment type="caution">
    <text evidence="4">The sequence shown here is derived from an EMBL/GenBank/DDBJ whole genome shotgun (WGS) entry which is preliminary data.</text>
</comment>
<dbReference type="OrthoDB" id="99432at2759"/>
<keyword evidence="5" id="KW-1185">Reference proteome</keyword>
<feature type="domain" description="DUF6818" evidence="3">
    <location>
        <begin position="168"/>
        <end position="242"/>
    </location>
</feature>
<feature type="compositionally biased region" description="Polar residues" evidence="1">
    <location>
        <begin position="272"/>
        <end position="281"/>
    </location>
</feature>
<protein>
    <recommendedName>
        <fullName evidence="3">DUF6818 domain-containing protein</fullName>
    </recommendedName>
</protein>
<evidence type="ECO:0000256" key="2">
    <source>
        <dbReference type="SAM" id="SignalP"/>
    </source>
</evidence>
<sequence>MVILILLGGTVHSVLKCAERRLPAPPRHAEEINEEHHGPYLSSSEDVPDRVLCTPLPPDDNDNFPTPAQALQQTARPATIKAGARRANVAPSTVKGKQRANNATSQAGRQGCQRAQSPLPMPAAKCKATAQAAPADVKKHKGRAPGLPNYSDEDTEALLDILGEYKPISGKGWNEVTADFNAWAVTNNHPEHTTKSLETKYKQLVKQKKPTGDAEVPFFVLRAWEIEDAMNKKAETQDLDDEDFVDAPIEISDNDDTDDSNNSDNDAPPPKATSNKENMAQTKKKVKQEAAIVTKGKNLSMKDGSEFVLQRLANNRLTTTTTACSCVHASDTLLANLTNTLDPTAQAARAEDCAARSMQTAQILSLSSQLRESQALVENFRAQLSAAERCCATAERCADKFEMMSMIQHGCHEPSPSQQWSLNSPRTTRHDIDYPDGGHAVTFSHPDEPLDHHAYPEGTRVYDHPNLPSTSSHISSRPFSPLAFTSNSATKQFGDDGLQLLPLRTTFDEAPPTPLATNHAVFMAEAPDY</sequence>
<feature type="compositionally biased region" description="Basic and acidic residues" evidence="1">
    <location>
        <begin position="26"/>
        <end position="38"/>
    </location>
</feature>
<organism evidence="4 5">
    <name type="scientific">Candolleomyces aberdarensis</name>
    <dbReference type="NCBI Taxonomy" id="2316362"/>
    <lineage>
        <taxon>Eukaryota</taxon>
        <taxon>Fungi</taxon>
        <taxon>Dikarya</taxon>
        <taxon>Basidiomycota</taxon>
        <taxon>Agaricomycotina</taxon>
        <taxon>Agaricomycetes</taxon>
        <taxon>Agaricomycetidae</taxon>
        <taxon>Agaricales</taxon>
        <taxon>Agaricineae</taxon>
        <taxon>Psathyrellaceae</taxon>
        <taxon>Candolleomyces</taxon>
    </lineage>
</organism>
<dbReference type="PANTHER" id="PTHR34409:SF1">
    <property type="entry name" value="MYB-LIKE DOMAIN-CONTAINING PROTEIN"/>
    <property type="match status" value="1"/>
</dbReference>
<reference evidence="4 5" key="1">
    <citation type="submission" date="2019-01" db="EMBL/GenBank/DDBJ databases">
        <title>Draft genome sequence of Psathyrella aberdarensis IHI B618.</title>
        <authorList>
            <person name="Buettner E."/>
            <person name="Kellner H."/>
        </authorList>
    </citation>
    <scope>NUCLEOTIDE SEQUENCE [LARGE SCALE GENOMIC DNA]</scope>
    <source>
        <strain evidence="4 5">IHI B618</strain>
    </source>
</reference>
<feature type="compositionally biased region" description="Polar residues" evidence="1">
    <location>
        <begin position="99"/>
        <end position="116"/>
    </location>
</feature>
<dbReference type="PANTHER" id="PTHR34409">
    <property type="entry name" value="SET DOMAIN-CONTAINING PROTEIN"/>
    <property type="match status" value="1"/>
</dbReference>
<feature type="signal peptide" evidence="2">
    <location>
        <begin position="1"/>
        <end position="16"/>
    </location>
</feature>
<feature type="compositionally biased region" description="Acidic residues" evidence="1">
    <location>
        <begin position="252"/>
        <end position="261"/>
    </location>
</feature>
<accession>A0A4Q2DIW3</accession>
<evidence type="ECO:0000256" key="1">
    <source>
        <dbReference type="SAM" id="MobiDB-lite"/>
    </source>
</evidence>
<dbReference type="EMBL" id="SDEE01000227">
    <property type="protein sequence ID" value="RXW19011.1"/>
    <property type="molecule type" value="Genomic_DNA"/>
</dbReference>
<feature type="region of interest" description="Disordered" evidence="1">
    <location>
        <begin position="233"/>
        <end position="288"/>
    </location>
</feature>